<dbReference type="RefSeq" id="WP_166753251.1">
    <property type="nucleotide sequence ID" value="NZ_BAAAES010000005.1"/>
</dbReference>
<accession>A0ABN1HPE9</accession>
<proteinExistence type="predicted"/>
<sequence length="134" mass="15667">MILMALSLLQVLSYQVPAPLSRTEQQAELSLRRADEGRALARRFLCQDERRFDRLRELDERFAFIKSRFSQVFNHSWRDEANGFMQLDEKREADIGRKDDCRLRDSFAAGMTDYENGLLAAQAELSSIRQEFTN</sequence>
<evidence type="ECO:0000313" key="2">
    <source>
        <dbReference type="Proteomes" id="UP001500238"/>
    </source>
</evidence>
<evidence type="ECO:0008006" key="3">
    <source>
        <dbReference type="Google" id="ProtNLM"/>
    </source>
</evidence>
<protein>
    <recommendedName>
        <fullName evidence="3">Lysozyme inhibitor LprI N-terminal domain-containing protein</fullName>
    </recommendedName>
</protein>
<keyword evidence="2" id="KW-1185">Reference proteome</keyword>
<gene>
    <name evidence="1" type="ORF">GCM10009102_08050</name>
</gene>
<reference evidence="1 2" key="1">
    <citation type="journal article" date="2019" name="Int. J. Syst. Evol. Microbiol.">
        <title>The Global Catalogue of Microorganisms (GCM) 10K type strain sequencing project: providing services to taxonomists for standard genome sequencing and annotation.</title>
        <authorList>
            <consortium name="The Broad Institute Genomics Platform"/>
            <consortium name="The Broad Institute Genome Sequencing Center for Infectious Disease"/>
            <person name="Wu L."/>
            <person name="Ma J."/>
        </authorList>
    </citation>
    <scope>NUCLEOTIDE SEQUENCE [LARGE SCALE GENOMIC DNA]</scope>
    <source>
        <strain evidence="1 2">JCM 14603</strain>
    </source>
</reference>
<comment type="caution">
    <text evidence="1">The sequence shown here is derived from an EMBL/GenBank/DDBJ whole genome shotgun (WGS) entry which is preliminary data.</text>
</comment>
<organism evidence="1 2">
    <name type="scientific">Sphingomonas insulae</name>
    <dbReference type="NCBI Taxonomy" id="424800"/>
    <lineage>
        <taxon>Bacteria</taxon>
        <taxon>Pseudomonadati</taxon>
        <taxon>Pseudomonadota</taxon>
        <taxon>Alphaproteobacteria</taxon>
        <taxon>Sphingomonadales</taxon>
        <taxon>Sphingomonadaceae</taxon>
        <taxon>Sphingomonas</taxon>
    </lineage>
</organism>
<name>A0ABN1HPE9_9SPHN</name>
<dbReference type="Proteomes" id="UP001500238">
    <property type="component" value="Unassembled WGS sequence"/>
</dbReference>
<dbReference type="EMBL" id="BAAAES010000005">
    <property type="protein sequence ID" value="GAA0661631.1"/>
    <property type="molecule type" value="Genomic_DNA"/>
</dbReference>
<evidence type="ECO:0000313" key="1">
    <source>
        <dbReference type="EMBL" id="GAA0661631.1"/>
    </source>
</evidence>